<dbReference type="PANTHER" id="PTHR30290:SF83">
    <property type="entry name" value="ABC TRANSPORTER SUBSTRATE-BINDING PROTEIN"/>
    <property type="match status" value="1"/>
</dbReference>
<feature type="chain" id="PRO_5011646182" evidence="1">
    <location>
        <begin position="23"/>
        <end position="595"/>
    </location>
</feature>
<dbReference type="Proteomes" id="UP000198504">
    <property type="component" value="Unassembled WGS sequence"/>
</dbReference>
<dbReference type="RefSeq" id="WP_091184107.1">
    <property type="nucleotide sequence ID" value="NZ_FOFA01000008.1"/>
</dbReference>
<dbReference type="SUPFAM" id="SSF53850">
    <property type="entry name" value="Periplasmic binding protein-like II"/>
    <property type="match status" value="1"/>
</dbReference>
<gene>
    <name evidence="3" type="ORF">SAMN05421756_108186</name>
</gene>
<dbReference type="InterPro" id="IPR039424">
    <property type="entry name" value="SBP_5"/>
</dbReference>
<keyword evidence="4" id="KW-1185">Reference proteome</keyword>
<dbReference type="PANTHER" id="PTHR30290">
    <property type="entry name" value="PERIPLASMIC BINDING COMPONENT OF ABC TRANSPORTER"/>
    <property type="match status" value="1"/>
</dbReference>
<dbReference type="STRING" id="1036181.SAMN05421756_108186"/>
<dbReference type="PIRSF" id="PIRSF002741">
    <property type="entry name" value="MppA"/>
    <property type="match status" value="1"/>
</dbReference>
<organism evidence="3 4">
    <name type="scientific">Microlunatus flavus</name>
    <dbReference type="NCBI Taxonomy" id="1036181"/>
    <lineage>
        <taxon>Bacteria</taxon>
        <taxon>Bacillati</taxon>
        <taxon>Actinomycetota</taxon>
        <taxon>Actinomycetes</taxon>
        <taxon>Propionibacteriales</taxon>
        <taxon>Propionibacteriaceae</taxon>
        <taxon>Microlunatus</taxon>
    </lineage>
</organism>
<dbReference type="Pfam" id="PF00496">
    <property type="entry name" value="SBP_bac_5"/>
    <property type="match status" value="1"/>
</dbReference>
<accession>A0A1H9L759</accession>
<dbReference type="InterPro" id="IPR000914">
    <property type="entry name" value="SBP_5_dom"/>
</dbReference>
<reference evidence="4" key="1">
    <citation type="submission" date="2016-10" db="EMBL/GenBank/DDBJ databases">
        <authorList>
            <person name="Varghese N."/>
            <person name="Submissions S."/>
        </authorList>
    </citation>
    <scope>NUCLEOTIDE SEQUENCE [LARGE SCALE GENOMIC DNA]</scope>
    <source>
        <strain evidence="4">CGMCC 4.6856</strain>
    </source>
</reference>
<dbReference type="OrthoDB" id="9796817at2"/>
<dbReference type="Gene3D" id="3.40.190.10">
    <property type="entry name" value="Periplasmic binding protein-like II"/>
    <property type="match status" value="1"/>
</dbReference>
<dbReference type="GO" id="GO:0015833">
    <property type="term" value="P:peptide transport"/>
    <property type="evidence" value="ECO:0007669"/>
    <property type="project" value="TreeGrafter"/>
</dbReference>
<feature type="signal peptide" evidence="1">
    <location>
        <begin position="1"/>
        <end position="22"/>
    </location>
</feature>
<keyword evidence="1" id="KW-0732">Signal</keyword>
<evidence type="ECO:0000259" key="2">
    <source>
        <dbReference type="Pfam" id="PF00496"/>
    </source>
</evidence>
<dbReference type="GO" id="GO:0042597">
    <property type="term" value="C:periplasmic space"/>
    <property type="evidence" value="ECO:0007669"/>
    <property type="project" value="UniProtKB-ARBA"/>
</dbReference>
<proteinExistence type="predicted"/>
<dbReference type="EMBL" id="FOFA01000008">
    <property type="protein sequence ID" value="SER07148.1"/>
    <property type="molecule type" value="Genomic_DNA"/>
</dbReference>
<evidence type="ECO:0000256" key="1">
    <source>
        <dbReference type="SAM" id="SignalP"/>
    </source>
</evidence>
<name>A0A1H9L759_9ACTN</name>
<sequence>MRAKTRLLVGAAAVSLTLMASACGGGTNTPASVRGSGGTPMKGGTLNMLGVGDVDYMDPQAVYYTAGAMILRLWNRGLYSYPADPARNTTSQPDLADGAPSTSTDGLTVTVKLKGDAMWNTSPARAVTAGDAVIGLKRTCNPVQPYGGLPDYQDLIVGFRNFCDGFAKIKGDPAAIRDYVQRNNIEGVQALDDKTVVYKLVHPASYFQDMLTMNSFNPAPVEYLDATPGTDFGNNLKNLVSDGPYYVTEYTATKTMSLSRNPVWSEASDPIRKAYVDSIKVTETGTQESIQQQLQTGTEAADLEFDTFPPPTAVPGLVARKDPNLNIGQGSSSNPYLIYNILSPGNGSAMKDAAFRKAISTGINRANLTQVLGGNLLNTTLTKVLPANVVGGEQNFDLYPYDRAKAMQMLAASGKDGATVKILYRNASQGSTKVFQSVQQQLDELGLKAEGVPAPNADFFTKYLNEESVARRGVWDIAVGGWSADWYGNAAVSFFGPLFSGQPSFPPIGSNYGFYDNPDTNKLIHSATVAKTQDEAAALWAQADRAVMADAPFYPITNENTANYKATQVNNAVFLPSLQGFDPANVWLSAGKQGG</sequence>
<dbReference type="Gene3D" id="3.10.105.10">
    <property type="entry name" value="Dipeptide-binding Protein, Domain 3"/>
    <property type="match status" value="1"/>
</dbReference>
<protein>
    <submittedName>
        <fullName evidence="3">Peptide/nickel transport system substrate-binding protein</fullName>
    </submittedName>
</protein>
<dbReference type="AlphaFoldDB" id="A0A1H9L759"/>
<evidence type="ECO:0000313" key="3">
    <source>
        <dbReference type="EMBL" id="SER07148.1"/>
    </source>
</evidence>
<evidence type="ECO:0000313" key="4">
    <source>
        <dbReference type="Proteomes" id="UP000198504"/>
    </source>
</evidence>
<feature type="domain" description="Solute-binding protein family 5" evidence="2">
    <location>
        <begin position="92"/>
        <end position="497"/>
    </location>
</feature>
<dbReference type="GO" id="GO:0043190">
    <property type="term" value="C:ATP-binding cassette (ABC) transporter complex"/>
    <property type="evidence" value="ECO:0007669"/>
    <property type="project" value="InterPro"/>
</dbReference>
<dbReference type="PROSITE" id="PS51257">
    <property type="entry name" value="PROKAR_LIPOPROTEIN"/>
    <property type="match status" value="1"/>
</dbReference>
<dbReference type="GO" id="GO:1904680">
    <property type="term" value="F:peptide transmembrane transporter activity"/>
    <property type="evidence" value="ECO:0007669"/>
    <property type="project" value="TreeGrafter"/>
</dbReference>
<dbReference type="InterPro" id="IPR030678">
    <property type="entry name" value="Peptide/Ni-bd"/>
</dbReference>